<evidence type="ECO:0000256" key="3">
    <source>
        <dbReference type="ARBA" id="ARBA00022679"/>
    </source>
</evidence>
<dbReference type="GO" id="GO:1990817">
    <property type="term" value="F:poly(A) RNA polymerase activity"/>
    <property type="evidence" value="ECO:0007669"/>
    <property type="project" value="TreeGrafter"/>
</dbReference>
<dbReference type="AlphaFoldDB" id="A0A9N9X3N6"/>
<dbReference type="SUPFAM" id="SSF81631">
    <property type="entry name" value="PAP/OAS1 substrate-binding domain"/>
    <property type="match status" value="1"/>
</dbReference>
<evidence type="ECO:0000313" key="9">
    <source>
        <dbReference type="Proteomes" id="UP001153737"/>
    </source>
</evidence>
<keyword evidence="5" id="KW-0460">Magnesium</keyword>
<dbReference type="PANTHER" id="PTHR12271">
    <property type="entry name" value="POLY A POLYMERASE CID PAP -RELATED"/>
    <property type="match status" value="1"/>
</dbReference>
<keyword evidence="9" id="KW-1185">Reference proteome</keyword>
<dbReference type="Gene3D" id="3.30.460.10">
    <property type="entry name" value="Beta Polymerase, domain 2"/>
    <property type="match status" value="1"/>
</dbReference>
<reference evidence="8" key="2">
    <citation type="submission" date="2022-10" db="EMBL/GenBank/DDBJ databases">
        <authorList>
            <consortium name="ENA_rothamsted_submissions"/>
            <consortium name="culmorum"/>
            <person name="King R."/>
        </authorList>
    </citation>
    <scope>NUCLEOTIDE SEQUENCE</scope>
</reference>
<dbReference type="GO" id="GO:0046872">
    <property type="term" value="F:metal ion binding"/>
    <property type="evidence" value="ECO:0007669"/>
    <property type="project" value="UniProtKB-KW"/>
</dbReference>
<dbReference type="Pfam" id="PF22600">
    <property type="entry name" value="MTPAP-like_central"/>
    <property type="match status" value="1"/>
</dbReference>
<feature type="domain" description="Poly(A) RNA polymerase mitochondrial-like central palm" evidence="7">
    <location>
        <begin position="196"/>
        <end position="348"/>
    </location>
</feature>
<dbReference type="InterPro" id="IPR043519">
    <property type="entry name" value="NT_sf"/>
</dbReference>
<dbReference type="Proteomes" id="UP001153737">
    <property type="component" value="Chromosome 4"/>
</dbReference>
<keyword evidence="3" id="KW-0808">Transferase</keyword>
<evidence type="ECO:0000259" key="7">
    <source>
        <dbReference type="Pfam" id="PF22600"/>
    </source>
</evidence>
<keyword evidence="4" id="KW-0479">Metal-binding</keyword>
<evidence type="ECO:0000256" key="1">
    <source>
        <dbReference type="ARBA" id="ARBA00001936"/>
    </source>
</evidence>
<protein>
    <recommendedName>
        <fullName evidence="10">Poly(A) RNA polymerase, mitochondrial</fullName>
    </recommendedName>
</protein>
<dbReference type="OrthoDB" id="434989at2759"/>
<dbReference type="CDD" id="cd05402">
    <property type="entry name" value="NT_PAP_TUTase"/>
    <property type="match status" value="1"/>
</dbReference>
<dbReference type="SUPFAM" id="SSF81301">
    <property type="entry name" value="Nucleotidyltransferase"/>
    <property type="match status" value="1"/>
</dbReference>
<dbReference type="PANTHER" id="PTHR12271:SF133">
    <property type="entry name" value="POLY(A) RNA POLYMERASE, MITOCHONDRIAL"/>
    <property type="match status" value="1"/>
</dbReference>
<evidence type="ECO:0008006" key="10">
    <source>
        <dbReference type="Google" id="ProtNLM"/>
    </source>
</evidence>
<dbReference type="GO" id="GO:0031123">
    <property type="term" value="P:RNA 3'-end processing"/>
    <property type="evidence" value="ECO:0007669"/>
    <property type="project" value="TreeGrafter"/>
</dbReference>
<dbReference type="InterPro" id="IPR002058">
    <property type="entry name" value="PAP_assoc"/>
</dbReference>
<accession>A0A9N9X3N6</accession>
<dbReference type="InterPro" id="IPR054708">
    <property type="entry name" value="MTPAP-like_central"/>
</dbReference>
<evidence type="ECO:0000256" key="2">
    <source>
        <dbReference type="ARBA" id="ARBA00001946"/>
    </source>
</evidence>
<comment type="cofactor">
    <cofactor evidence="1">
        <name>Mn(2+)</name>
        <dbReference type="ChEBI" id="CHEBI:29035"/>
    </cofactor>
</comment>
<evidence type="ECO:0000256" key="5">
    <source>
        <dbReference type="ARBA" id="ARBA00022842"/>
    </source>
</evidence>
<sequence length="596" mass="68030">MFQISHYFTCYSKMIGTQKISTAKIILQPIEKILTKELRRHFSSQNKKHANILQTQKFVPFIERVEMRRAEAKRSIIVQVQSAQSSKELQSYCDSIGTVQSMFHYTSGVEPLHFIIVEFEKESDVKNVLQASSQIDHIEETMAVPTQSHFLWFRASNRKLTKLKQNKSTKLLVQNGTNIVGEDEIKEMLTNCETVSDQLKKLHKITKLNDVGTRLRFLTAVQVEDALSGIFPNARAFPFGSSVNGYGKMGCDLDLVLRLVNDKKDSKDSRLIFHCKPVVGSERLVTQRHMETVGDLIHLFLPGCGHVRRILQARVPIIKYHQQLTDVECDLSMSNLTGVHMSDFLYMMGEIDDRVRPLIFAIRKWASAVGLTNLSPGRWISNFSLTLLVLAFLQKPLNSPPILPSLNKLTSLAGPKDQYVLDNGITCSFLRDLRKLNTKTQNTESLESLLCEFFAYYSQFDFNTKAVCLNEAVSITKPEHTAMYIINPLERGLNVSKNVSLDEVERFKNEVRTAAWTLESQENKSRNWGLLSILESKKRAVSNGSINSKNNRLMEVRALFDKERQEANFQETNSKNLFNDVRKDIVENIEVENGQR</sequence>
<name>A0A9N9X3N6_PHACE</name>
<dbReference type="EMBL" id="OU896710">
    <property type="protein sequence ID" value="CAG9821015.1"/>
    <property type="molecule type" value="Genomic_DNA"/>
</dbReference>
<dbReference type="Gene3D" id="1.10.1410.10">
    <property type="match status" value="1"/>
</dbReference>
<reference evidence="8" key="1">
    <citation type="submission" date="2022-01" db="EMBL/GenBank/DDBJ databases">
        <authorList>
            <person name="King R."/>
        </authorList>
    </citation>
    <scope>NUCLEOTIDE SEQUENCE</scope>
</reference>
<feature type="domain" description="PAP-associated" evidence="6">
    <location>
        <begin position="446"/>
        <end position="481"/>
    </location>
</feature>
<comment type="cofactor">
    <cofactor evidence="2">
        <name>Mg(2+)</name>
        <dbReference type="ChEBI" id="CHEBI:18420"/>
    </cofactor>
</comment>
<organism evidence="8 9">
    <name type="scientific">Phaedon cochleariae</name>
    <name type="common">Mustard beetle</name>
    <dbReference type="NCBI Taxonomy" id="80249"/>
    <lineage>
        <taxon>Eukaryota</taxon>
        <taxon>Metazoa</taxon>
        <taxon>Ecdysozoa</taxon>
        <taxon>Arthropoda</taxon>
        <taxon>Hexapoda</taxon>
        <taxon>Insecta</taxon>
        <taxon>Pterygota</taxon>
        <taxon>Neoptera</taxon>
        <taxon>Endopterygota</taxon>
        <taxon>Coleoptera</taxon>
        <taxon>Polyphaga</taxon>
        <taxon>Cucujiformia</taxon>
        <taxon>Chrysomeloidea</taxon>
        <taxon>Chrysomelidae</taxon>
        <taxon>Chrysomelinae</taxon>
        <taxon>Chrysomelini</taxon>
        <taxon>Phaedon</taxon>
    </lineage>
</organism>
<evidence type="ECO:0000259" key="6">
    <source>
        <dbReference type="Pfam" id="PF03828"/>
    </source>
</evidence>
<proteinExistence type="predicted"/>
<gene>
    <name evidence="8" type="ORF">PHAECO_LOCUS8074</name>
</gene>
<evidence type="ECO:0000256" key="4">
    <source>
        <dbReference type="ARBA" id="ARBA00022723"/>
    </source>
</evidence>
<dbReference type="Pfam" id="PF03828">
    <property type="entry name" value="PAP_assoc"/>
    <property type="match status" value="1"/>
</dbReference>
<evidence type="ECO:0000313" key="8">
    <source>
        <dbReference type="EMBL" id="CAG9821015.1"/>
    </source>
</evidence>